<dbReference type="EMBL" id="UZAD01000076">
    <property type="protein sequence ID" value="VDN82320.1"/>
    <property type="molecule type" value="Genomic_DNA"/>
</dbReference>
<organism evidence="4">
    <name type="scientific">Brugia pahangi</name>
    <name type="common">Filarial nematode worm</name>
    <dbReference type="NCBI Taxonomy" id="6280"/>
    <lineage>
        <taxon>Eukaryota</taxon>
        <taxon>Metazoa</taxon>
        <taxon>Ecdysozoa</taxon>
        <taxon>Nematoda</taxon>
        <taxon>Chromadorea</taxon>
        <taxon>Rhabditida</taxon>
        <taxon>Spirurina</taxon>
        <taxon>Spiruromorpha</taxon>
        <taxon>Filarioidea</taxon>
        <taxon>Onchocercidae</taxon>
        <taxon>Brugia</taxon>
    </lineage>
</organism>
<dbReference type="WBParaSite" id="BPAG_0000113301-mRNA-1">
    <property type="protein sequence ID" value="BPAG_0000113301-mRNA-1"/>
    <property type="gene ID" value="BPAG_0000113301"/>
</dbReference>
<proteinExistence type="predicted"/>
<gene>
    <name evidence="2" type="ORF">BPAG_LOCUS1134</name>
</gene>
<dbReference type="AlphaFoldDB" id="A0A0N4SZC3"/>
<dbReference type="InterPro" id="IPR003677">
    <property type="entry name" value="ANIS5_cation-bd"/>
</dbReference>
<evidence type="ECO:0000259" key="1">
    <source>
        <dbReference type="Pfam" id="PF02520"/>
    </source>
</evidence>
<dbReference type="PANTHER" id="PTHR21593">
    <property type="entry name" value="PRION-LIKE- Q/N-RICH -DOMAIN-BEARING PROTEIN PROTEIN"/>
    <property type="match status" value="1"/>
</dbReference>
<sequence length="304" mass="35521">MSSILDFILGIFKFPTTVALLQSRPISTICVFRMWFVWISVVHLNSIRVSAQFNFQEWQYRSPHQHQITENPVLFPYHLRSEPKISIPVYKFNPNLYPISFPVSAQPPFSIGSFTVPTTSLQNLPFQPTWITSSPPLLTNQKEYYGYGAEKEKNSNFMNSISTIKEKDYDISVHVMPNLPDFLRRTSDDIKKNFYKIVSNPNQSFQQKQSEIDQLVLSLDSKNQELYHHYRKMKELEEKEKRKQVHTIVDGMSGRAQAVFAKLSAVLMNPEMKDIDRMNKINDFYKSVDEDVKNEFKDKIYGLN</sequence>
<dbReference type="PANTHER" id="PTHR21593:SF36">
    <property type="entry name" value="DUF148 DOMAIN-CONTAINING PROTEIN-RELATED"/>
    <property type="match status" value="1"/>
</dbReference>
<dbReference type="Proteomes" id="UP000278627">
    <property type="component" value="Unassembled WGS sequence"/>
</dbReference>
<reference evidence="2 3" key="2">
    <citation type="submission" date="2018-11" db="EMBL/GenBank/DDBJ databases">
        <authorList>
            <consortium name="Pathogen Informatics"/>
        </authorList>
    </citation>
    <scope>NUCLEOTIDE SEQUENCE [LARGE SCALE GENOMIC DNA]</scope>
</reference>
<evidence type="ECO:0000313" key="3">
    <source>
        <dbReference type="Proteomes" id="UP000278627"/>
    </source>
</evidence>
<reference evidence="4" key="1">
    <citation type="submission" date="2017-02" db="UniProtKB">
        <authorList>
            <consortium name="WormBaseParasite"/>
        </authorList>
    </citation>
    <scope>IDENTIFICATION</scope>
</reference>
<feature type="domain" description="SXP/RAL-2 family protein Ani s 5-like cation-binding" evidence="1">
    <location>
        <begin position="191"/>
        <end position="293"/>
    </location>
</feature>
<accession>A0A0N4SZC3</accession>
<evidence type="ECO:0000313" key="2">
    <source>
        <dbReference type="EMBL" id="VDN82320.1"/>
    </source>
</evidence>
<keyword evidence="3" id="KW-1185">Reference proteome</keyword>
<evidence type="ECO:0000313" key="4">
    <source>
        <dbReference type="WBParaSite" id="BPAG_0000113301-mRNA-1"/>
    </source>
</evidence>
<dbReference type="Pfam" id="PF02520">
    <property type="entry name" value="ANIS5_cation-bd"/>
    <property type="match status" value="1"/>
</dbReference>
<name>A0A0N4SZC3_BRUPA</name>
<dbReference type="InterPro" id="IPR052823">
    <property type="entry name" value="SXP/RAL-2_related"/>
</dbReference>
<protein>
    <submittedName>
        <fullName evidence="4">DUF148 domain-containing protein</fullName>
    </submittedName>
</protein>